<gene>
    <name evidence="3" type="ORF">DFJ64_0805</name>
</gene>
<protein>
    <submittedName>
        <fullName evidence="3">Uncharacterized protein YndB with AHSA1/START domain</fullName>
    </submittedName>
</protein>
<comment type="similarity">
    <text evidence="1">Belongs to the AHA1 family.</text>
</comment>
<dbReference type="EMBL" id="QTUC01000001">
    <property type="protein sequence ID" value="REF35425.1"/>
    <property type="molecule type" value="Genomic_DNA"/>
</dbReference>
<organism evidence="3 4">
    <name type="scientific">Thermasporomyces composti</name>
    <dbReference type="NCBI Taxonomy" id="696763"/>
    <lineage>
        <taxon>Bacteria</taxon>
        <taxon>Bacillati</taxon>
        <taxon>Actinomycetota</taxon>
        <taxon>Actinomycetes</taxon>
        <taxon>Propionibacteriales</taxon>
        <taxon>Nocardioidaceae</taxon>
        <taxon>Thermasporomyces</taxon>
    </lineage>
</organism>
<name>A0A3D9V8V3_THECX</name>
<evidence type="ECO:0000256" key="1">
    <source>
        <dbReference type="ARBA" id="ARBA00006817"/>
    </source>
</evidence>
<dbReference type="InterPro" id="IPR013538">
    <property type="entry name" value="ASHA1/2-like_C"/>
</dbReference>
<dbReference type="Gene3D" id="3.30.530.20">
    <property type="match status" value="1"/>
</dbReference>
<dbReference type="Pfam" id="PF08327">
    <property type="entry name" value="AHSA1"/>
    <property type="match status" value="1"/>
</dbReference>
<comment type="caution">
    <text evidence="3">The sequence shown here is derived from an EMBL/GenBank/DDBJ whole genome shotgun (WGS) entry which is preliminary data.</text>
</comment>
<dbReference type="OrthoDB" id="5185819at2"/>
<proteinExistence type="inferred from homology"/>
<evidence type="ECO:0000313" key="4">
    <source>
        <dbReference type="Proteomes" id="UP000256485"/>
    </source>
</evidence>
<dbReference type="SUPFAM" id="SSF55961">
    <property type="entry name" value="Bet v1-like"/>
    <property type="match status" value="1"/>
</dbReference>
<dbReference type="RefSeq" id="WP_115849213.1">
    <property type="nucleotide sequence ID" value="NZ_QTUC01000001.1"/>
</dbReference>
<dbReference type="InterPro" id="IPR023393">
    <property type="entry name" value="START-like_dom_sf"/>
</dbReference>
<sequence length="161" mass="18182">MIASTKHETHIDVDPQLPTIRVTREFDAPAERVFRAHVEPELFAQWVGPASASTRIDHWDARTGGSYRFVNIEGEQEYAFYGSFHEVRPHERVVQTFTYEGMPDMVSLEFATFEDLGDGRSRLETLSVLDSIEARDQMIASGMEAGVVEGYAMLDALLARQ</sequence>
<accession>A0A3D9V8V3</accession>
<dbReference type="AlphaFoldDB" id="A0A3D9V8V3"/>
<keyword evidence="4" id="KW-1185">Reference proteome</keyword>
<evidence type="ECO:0000313" key="3">
    <source>
        <dbReference type="EMBL" id="REF35425.1"/>
    </source>
</evidence>
<dbReference type="CDD" id="cd07826">
    <property type="entry name" value="SRPBCC_CalC_Aha1-like_9"/>
    <property type="match status" value="1"/>
</dbReference>
<evidence type="ECO:0000259" key="2">
    <source>
        <dbReference type="Pfam" id="PF08327"/>
    </source>
</evidence>
<feature type="domain" description="Activator of Hsp90 ATPase homologue 1/2-like C-terminal" evidence="2">
    <location>
        <begin position="27"/>
        <end position="158"/>
    </location>
</feature>
<dbReference type="Proteomes" id="UP000256485">
    <property type="component" value="Unassembled WGS sequence"/>
</dbReference>
<reference evidence="3 4" key="1">
    <citation type="submission" date="2018-08" db="EMBL/GenBank/DDBJ databases">
        <title>Sequencing the genomes of 1000 actinobacteria strains.</title>
        <authorList>
            <person name="Klenk H.-P."/>
        </authorList>
    </citation>
    <scope>NUCLEOTIDE SEQUENCE [LARGE SCALE GENOMIC DNA]</scope>
    <source>
        <strain evidence="3 4">DSM 22891</strain>
    </source>
</reference>